<dbReference type="GO" id="GO:0070042">
    <property type="term" value="F:rRNA (uridine-N3-)-methyltransferase activity"/>
    <property type="evidence" value="ECO:0007669"/>
    <property type="project" value="InterPro"/>
</dbReference>
<feature type="region of interest" description="Disordered" evidence="1">
    <location>
        <begin position="50"/>
        <end position="80"/>
    </location>
</feature>
<dbReference type="AlphaFoldDB" id="A0A485KUS0"/>
<sequence length="410" mass="44766">MSPAAAAPSTERATEKLFVQANTIQCALNLCRPCCYKLIIHGGKDVMPNIRPEQCPRFHTEKDGDDDDDENPYSADAETAEPEIVLRNTMVSASHKVLTLGDGNFSFSLALLKYLTDASQLVATSHEAKDTVVETYPDSAGILDALAAAGATVLHQVDATDAAGMVDVVGGAHQFDRVIWNFPCVRMPDGADGQNSEMDENKALLEAFFRAVPQVLAPGGEVHVTHKTKPPFGQWGIVALAEASGLVHAGSVVFDRCLYPGYSNKKVLSKGSFPIWDSETFVFVPKATKKTKKPVTIPATRINTDGVQHFIGWDTAAWTDKADALYPVSPELLRDIRILLGPANRKQVEAKERSRKKRKIVALPAELAEQAKKGKKARKFEKKGAPKKEKGKKTIVMTATKRNKKPKRHS</sequence>
<evidence type="ECO:0000256" key="1">
    <source>
        <dbReference type="SAM" id="MobiDB-lite"/>
    </source>
</evidence>
<evidence type="ECO:0000259" key="2">
    <source>
        <dbReference type="Pfam" id="PF10354"/>
    </source>
</evidence>
<feature type="compositionally biased region" description="Basic residues" evidence="1">
    <location>
        <begin position="401"/>
        <end position="410"/>
    </location>
</feature>
<reference evidence="4 5" key="1">
    <citation type="submission" date="2019-03" db="EMBL/GenBank/DDBJ databases">
        <authorList>
            <person name="Gaulin E."/>
            <person name="Dumas B."/>
        </authorList>
    </citation>
    <scope>NUCLEOTIDE SEQUENCE [LARGE SCALE GENOMIC DNA]</scope>
    <source>
        <strain evidence="4">CBS 568.67</strain>
    </source>
</reference>
<evidence type="ECO:0000313" key="4">
    <source>
        <dbReference type="EMBL" id="VFT88521.1"/>
    </source>
</evidence>
<feature type="domain" description="25S rRNA (uridine-N(3))-methyltransferase BMT5-like" evidence="2">
    <location>
        <begin position="98"/>
        <end position="266"/>
    </location>
</feature>
<organism evidence="4 5">
    <name type="scientific">Aphanomyces stellatus</name>
    <dbReference type="NCBI Taxonomy" id="120398"/>
    <lineage>
        <taxon>Eukaryota</taxon>
        <taxon>Sar</taxon>
        <taxon>Stramenopiles</taxon>
        <taxon>Oomycota</taxon>
        <taxon>Saprolegniomycetes</taxon>
        <taxon>Saprolegniales</taxon>
        <taxon>Verrucalvaceae</taxon>
        <taxon>Aphanomyces</taxon>
    </lineage>
</organism>
<dbReference type="EMBL" id="VJMH01005297">
    <property type="protein sequence ID" value="KAF0697692.1"/>
    <property type="molecule type" value="Genomic_DNA"/>
</dbReference>
<dbReference type="Proteomes" id="UP000332933">
    <property type="component" value="Unassembled WGS sequence"/>
</dbReference>
<dbReference type="PANTHER" id="PTHR11538:SF104">
    <property type="entry name" value="25S RRNA (URIDINE-N(3))-METHYLTRANSFERASE BMT5-LIKE DOMAIN-CONTAINING PROTEIN"/>
    <property type="match status" value="1"/>
</dbReference>
<dbReference type="GO" id="GO:0070475">
    <property type="term" value="P:rRNA base methylation"/>
    <property type="evidence" value="ECO:0007669"/>
    <property type="project" value="InterPro"/>
</dbReference>
<gene>
    <name evidence="4" type="primary">Aste57867_11663</name>
    <name evidence="3" type="ORF">As57867_011620</name>
    <name evidence="4" type="ORF">ASTE57867_11663</name>
</gene>
<feature type="region of interest" description="Disordered" evidence="1">
    <location>
        <begin position="370"/>
        <end position="410"/>
    </location>
</feature>
<dbReference type="OrthoDB" id="273345at2759"/>
<dbReference type="Pfam" id="PF10354">
    <property type="entry name" value="BMT5-like"/>
    <property type="match status" value="1"/>
</dbReference>
<dbReference type="EMBL" id="CAADRA010005318">
    <property type="protein sequence ID" value="VFT88521.1"/>
    <property type="molecule type" value="Genomic_DNA"/>
</dbReference>
<dbReference type="Gene3D" id="3.40.50.150">
    <property type="entry name" value="Vaccinia Virus protein VP39"/>
    <property type="match status" value="1"/>
</dbReference>
<evidence type="ECO:0000313" key="3">
    <source>
        <dbReference type="EMBL" id="KAF0697692.1"/>
    </source>
</evidence>
<keyword evidence="5" id="KW-1185">Reference proteome</keyword>
<dbReference type="InterPro" id="IPR019446">
    <property type="entry name" value="BMT5-like"/>
</dbReference>
<name>A0A485KUS0_9STRA</name>
<dbReference type="InterPro" id="IPR029063">
    <property type="entry name" value="SAM-dependent_MTases_sf"/>
</dbReference>
<protein>
    <submittedName>
        <fullName evidence="4">Aste57867_11663 protein</fullName>
    </submittedName>
</protein>
<reference evidence="3" key="2">
    <citation type="submission" date="2019-06" db="EMBL/GenBank/DDBJ databases">
        <title>Genomics analysis of Aphanomyces spp. identifies a new class of oomycete effector associated with host adaptation.</title>
        <authorList>
            <person name="Gaulin E."/>
        </authorList>
    </citation>
    <scope>NUCLEOTIDE SEQUENCE</scope>
    <source>
        <strain evidence="3">CBS 578.67</strain>
    </source>
</reference>
<evidence type="ECO:0000313" key="5">
    <source>
        <dbReference type="Proteomes" id="UP000332933"/>
    </source>
</evidence>
<dbReference type="SUPFAM" id="SSF53335">
    <property type="entry name" value="S-adenosyl-L-methionine-dependent methyltransferases"/>
    <property type="match status" value="1"/>
</dbReference>
<dbReference type="GO" id="GO:0005737">
    <property type="term" value="C:cytoplasm"/>
    <property type="evidence" value="ECO:0007669"/>
    <property type="project" value="TreeGrafter"/>
</dbReference>
<dbReference type="PANTHER" id="PTHR11538">
    <property type="entry name" value="PHENYLALANYL-TRNA SYNTHETASE"/>
    <property type="match status" value="1"/>
</dbReference>
<proteinExistence type="predicted"/>
<accession>A0A485KUS0</accession>